<sequence>MYAPSNASSAVGRLEAADLVEKSPDAQDRRVVRLVATDRALSGRRILDGMWIVIYKGAASALDAEERATLRATLPLLKKMADAMTEDEI</sequence>
<evidence type="ECO:0000256" key="1">
    <source>
        <dbReference type="ARBA" id="ARBA00023015"/>
    </source>
</evidence>
<dbReference type="PROSITE" id="PS01117">
    <property type="entry name" value="HTH_MARR_1"/>
    <property type="match status" value="1"/>
</dbReference>
<accession>A0A448NZM4</accession>
<keyword evidence="3" id="KW-0804">Transcription</keyword>
<proteinExistence type="predicted"/>
<evidence type="ECO:0000256" key="2">
    <source>
        <dbReference type="ARBA" id="ARBA00023125"/>
    </source>
</evidence>
<evidence type="ECO:0000256" key="3">
    <source>
        <dbReference type="ARBA" id="ARBA00023163"/>
    </source>
</evidence>
<dbReference type="Proteomes" id="UP000277858">
    <property type="component" value="Chromosome"/>
</dbReference>
<gene>
    <name evidence="5" type="ORF">NCTC13652_01594</name>
</gene>
<keyword evidence="6" id="KW-1185">Reference proteome</keyword>
<dbReference type="Gene3D" id="1.10.10.10">
    <property type="entry name" value="Winged helix-like DNA-binding domain superfamily/Winged helix DNA-binding domain"/>
    <property type="match status" value="1"/>
</dbReference>
<dbReference type="InterPro" id="IPR036388">
    <property type="entry name" value="WH-like_DNA-bd_sf"/>
</dbReference>
<name>A0A448NZM4_9ACTN</name>
<dbReference type="Pfam" id="PF13463">
    <property type="entry name" value="HTH_27"/>
    <property type="match status" value="1"/>
</dbReference>
<evidence type="ECO:0000313" key="5">
    <source>
        <dbReference type="EMBL" id="VEI03393.1"/>
    </source>
</evidence>
<keyword evidence="2" id="KW-0238">DNA-binding</keyword>
<reference evidence="5 6" key="1">
    <citation type="submission" date="2018-12" db="EMBL/GenBank/DDBJ databases">
        <authorList>
            <consortium name="Pathogen Informatics"/>
        </authorList>
    </citation>
    <scope>NUCLEOTIDE SEQUENCE [LARGE SCALE GENOMIC DNA]</scope>
    <source>
        <strain evidence="5 6">NCTC13652</strain>
    </source>
</reference>
<dbReference type="InterPro" id="IPR023187">
    <property type="entry name" value="Tscrpt_reg_MarR-type_CS"/>
</dbReference>
<keyword evidence="1" id="KW-0805">Transcription regulation</keyword>
<feature type="domain" description="HTH marR-type" evidence="4">
    <location>
        <begin position="7"/>
        <end position="40"/>
    </location>
</feature>
<dbReference type="SUPFAM" id="SSF46785">
    <property type="entry name" value="Winged helix' DNA-binding domain"/>
    <property type="match status" value="1"/>
</dbReference>
<evidence type="ECO:0000313" key="6">
    <source>
        <dbReference type="Proteomes" id="UP000277858"/>
    </source>
</evidence>
<dbReference type="InterPro" id="IPR036390">
    <property type="entry name" value="WH_DNA-bd_sf"/>
</dbReference>
<evidence type="ECO:0000259" key="4">
    <source>
        <dbReference type="Pfam" id="PF13463"/>
    </source>
</evidence>
<dbReference type="AlphaFoldDB" id="A0A448NZM4"/>
<dbReference type="InterPro" id="IPR000835">
    <property type="entry name" value="HTH_MarR-typ"/>
</dbReference>
<protein>
    <recommendedName>
        <fullName evidence="4">HTH marR-type domain-containing protein</fullName>
    </recommendedName>
</protein>
<dbReference type="EMBL" id="LR134473">
    <property type="protein sequence ID" value="VEI03393.1"/>
    <property type="molecule type" value="Genomic_DNA"/>
</dbReference>
<organism evidence="5 6">
    <name type="scientific">Acidipropionibacterium jensenii</name>
    <dbReference type="NCBI Taxonomy" id="1749"/>
    <lineage>
        <taxon>Bacteria</taxon>
        <taxon>Bacillati</taxon>
        <taxon>Actinomycetota</taxon>
        <taxon>Actinomycetes</taxon>
        <taxon>Propionibacteriales</taxon>
        <taxon>Propionibacteriaceae</taxon>
        <taxon>Acidipropionibacterium</taxon>
    </lineage>
</organism>